<evidence type="ECO:0000256" key="2">
    <source>
        <dbReference type="ARBA" id="ARBA00022448"/>
    </source>
</evidence>
<dbReference type="OrthoDB" id="10261439at2759"/>
<evidence type="ECO:0000256" key="3">
    <source>
        <dbReference type="ARBA" id="ARBA00022490"/>
    </source>
</evidence>
<keyword evidence="9 10" id="KW-0968">Cytoplasmic vesicle</keyword>
<evidence type="ECO:0000256" key="1">
    <source>
        <dbReference type="ARBA" id="ARBA00004255"/>
    </source>
</evidence>
<dbReference type="GO" id="GO:0006891">
    <property type="term" value="P:intra-Golgi vesicle-mediated transport"/>
    <property type="evidence" value="ECO:0007669"/>
    <property type="project" value="TreeGrafter"/>
</dbReference>
<keyword evidence="2 10" id="KW-0813">Transport</keyword>
<feature type="domain" description="Coatomer beta subunit appendage platform" evidence="14">
    <location>
        <begin position="812"/>
        <end position="939"/>
    </location>
</feature>
<dbReference type="STRING" id="61424.A0A2T9Z081"/>
<dbReference type="InterPro" id="IPR016460">
    <property type="entry name" value="COPB1"/>
</dbReference>
<dbReference type="AlphaFoldDB" id="A0A2T9Z081"/>
<dbReference type="InterPro" id="IPR011989">
    <property type="entry name" value="ARM-like"/>
</dbReference>
<evidence type="ECO:0000259" key="12">
    <source>
        <dbReference type="Pfam" id="PF01602"/>
    </source>
</evidence>
<keyword evidence="3 10" id="KW-0963">Cytoplasm</keyword>
<keyword evidence="16" id="KW-1185">Reference proteome</keyword>
<evidence type="ECO:0000256" key="10">
    <source>
        <dbReference type="PIRNR" id="PIRNR005727"/>
    </source>
</evidence>
<feature type="domain" description="Clathrin/coatomer adaptor adaptin-like N-terminal" evidence="12">
    <location>
        <begin position="21"/>
        <end position="492"/>
    </location>
</feature>
<name>A0A2T9Z081_9FUNG</name>
<dbReference type="EMBL" id="MBFT01000092">
    <property type="protein sequence ID" value="PVU98012.1"/>
    <property type="molecule type" value="Genomic_DNA"/>
</dbReference>
<comment type="subunit">
    <text evidence="10">Oligomeric complex that consists of at least the alpha, beta, beta', gamma, delta, epsilon and zeta subunits.</text>
</comment>
<dbReference type="InterPro" id="IPR011710">
    <property type="entry name" value="Coatomer_bsu_C"/>
</dbReference>
<dbReference type="GO" id="GO:0005198">
    <property type="term" value="F:structural molecule activity"/>
    <property type="evidence" value="ECO:0007669"/>
    <property type="project" value="InterPro"/>
</dbReference>
<evidence type="ECO:0000259" key="14">
    <source>
        <dbReference type="Pfam" id="PF14806"/>
    </source>
</evidence>
<dbReference type="Pfam" id="PF07718">
    <property type="entry name" value="Coatamer_beta_C"/>
    <property type="match status" value="1"/>
</dbReference>
<organism evidence="15 16">
    <name type="scientific">Furculomyces boomerangus</name>
    <dbReference type="NCBI Taxonomy" id="61424"/>
    <lineage>
        <taxon>Eukaryota</taxon>
        <taxon>Fungi</taxon>
        <taxon>Fungi incertae sedis</taxon>
        <taxon>Zoopagomycota</taxon>
        <taxon>Kickxellomycotina</taxon>
        <taxon>Harpellomycetes</taxon>
        <taxon>Harpellales</taxon>
        <taxon>Harpellaceae</taxon>
        <taxon>Furculomyces</taxon>
    </lineage>
</organism>
<dbReference type="SUPFAM" id="SSF48371">
    <property type="entry name" value="ARM repeat"/>
    <property type="match status" value="1"/>
</dbReference>
<evidence type="ECO:0000256" key="11">
    <source>
        <dbReference type="SAM" id="MobiDB-lite"/>
    </source>
</evidence>
<comment type="caution">
    <text evidence="15">The sequence shown here is derived from an EMBL/GenBank/DDBJ whole genome shotgun (WGS) entry which is preliminary data.</text>
</comment>
<dbReference type="Pfam" id="PF14806">
    <property type="entry name" value="Coatomer_b_Cpla"/>
    <property type="match status" value="1"/>
</dbReference>
<evidence type="ECO:0000259" key="13">
    <source>
        <dbReference type="Pfam" id="PF07718"/>
    </source>
</evidence>
<dbReference type="PIRSF" id="PIRSF005727">
    <property type="entry name" value="Coatomer_beta_subunit"/>
    <property type="match status" value="1"/>
</dbReference>
<dbReference type="GO" id="GO:0000139">
    <property type="term" value="C:Golgi membrane"/>
    <property type="evidence" value="ECO:0007669"/>
    <property type="project" value="UniProtKB-SubCell"/>
</dbReference>
<evidence type="ECO:0000313" key="16">
    <source>
        <dbReference type="Proteomes" id="UP000245699"/>
    </source>
</evidence>
<proteinExistence type="predicted"/>
<keyword evidence="6 10" id="KW-0653">Protein transport</keyword>
<dbReference type="PANTHER" id="PTHR10635">
    <property type="entry name" value="COATOMER SUBUNIT BETA"/>
    <property type="match status" value="1"/>
</dbReference>
<protein>
    <recommendedName>
        <fullName evidence="10">Coatomer subunit beta</fullName>
    </recommendedName>
    <alternativeName>
        <fullName evidence="10">Beta-coat protein</fullName>
    </alternativeName>
</protein>
<keyword evidence="5 10" id="KW-0931">ER-Golgi transport</keyword>
<accession>A0A2T9Z081</accession>
<dbReference type="GO" id="GO:0006886">
    <property type="term" value="P:intracellular protein transport"/>
    <property type="evidence" value="ECO:0007669"/>
    <property type="project" value="InterPro"/>
</dbReference>
<keyword evidence="4" id="KW-0677">Repeat</keyword>
<dbReference type="GO" id="GO:0006888">
    <property type="term" value="P:endoplasmic reticulum to Golgi vesicle-mediated transport"/>
    <property type="evidence" value="ECO:0007669"/>
    <property type="project" value="TreeGrafter"/>
</dbReference>
<evidence type="ECO:0000256" key="5">
    <source>
        <dbReference type="ARBA" id="ARBA00022892"/>
    </source>
</evidence>
<feature type="region of interest" description="Disordered" evidence="11">
    <location>
        <begin position="489"/>
        <end position="511"/>
    </location>
</feature>
<gene>
    <name evidence="15" type="ORF">BB559_001831</name>
</gene>
<evidence type="ECO:0000256" key="6">
    <source>
        <dbReference type="ARBA" id="ARBA00022927"/>
    </source>
</evidence>
<evidence type="ECO:0000256" key="4">
    <source>
        <dbReference type="ARBA" id="ARBA00022737"/>
    </source>
</evidence>
<dbReference type="Gene3D" id="1.25.10.10">
    <property type="entry name" value="Leucine-rich Repeat Variant"/>
    <property type="match status" value="1"/>
</dbReference>
<evidence type="ECO:0000256" key="9">
    <source>
        <dbReference type="ARBA" id="ARBA00023329"/>
    </source>
</evidence>
<dbReference type="GO" id="GO:0030126">
    <property type="term" value="C:COPI vesicle coat"/>
    <property type="evidence" value="ECO:0007669"/>
    <property type="project" value="InterPro"/>
</dbReference>
<evidence type="ECO:0000256" key="7">
    <source>
        <dbReference type="ARBA" id="ARBA00023034"/>
    </source>
</evidence>
<evidence type="ECO:0000256" key="8">
    <source>
        <dbReference type="ARBA" id="ARBA00023136"/>
    </source>
</evidence>
<dbReference type="InterPro" id="IPR029446">
    <property type="entry name" value="COPB1_appendage_platform_dom"/>
</dbReference>
<comment type="subcellular location">
    <subcellularLocation>
        <location evidence="10">Cytoplasm</location>
    </subcellularLocation>
    <subcellularLocation>
        <location evidence="1 10">Golgi apparatus membrane</location>
        <topology evidence="1 10">Peripheral membrane protein</topology>
        <orientation evidence="1 10">Cytoplasmic side</orientation>
    </subcellularLocation>
    <subcellularLocation>
        <location evidence="10">Cytoplasmic vesicle</location>
        <location evidence="10">COPI-coated vesicle membrane</location>
        <topology evidence="10">Peripheral membrane protein</topology>
        <orientation evidence="10">Cytoplasmic side</orientation>
    </subcellularLocation>
</comment>
<evidence type="ECO:0000313" key="15">
    <source>
        <dbReference type="EMBL" id="PVU98012.1"/>
    </source>
</evidence>
<dbReference type="InterPro" id="IPR016024">
    <property type="entry name" value="ARM-type_fold"/>
</dbReference>
<dbReference type="PANTHER" id="PTHR10635:SF0">
    <property type="entry name" value="COATOMER SUBUNIT BETA"/>
    <property type="match status" value="1"/>
</dbReference>
<comment type="function">
    <text evidence="10">The coatomer is a cytosolic protein complex that binds to dilysine motifs and reversibly associates with Golgi non-clathrin-coated vesicles, which further mediate biosynthetic protein transport from the ER, via the Golgi up to the trans Golgi network. Coatomer complex is required for budding from Golgi membranes, and is essential for the retrograde Golgi-to-ER transport of dilysine-tagged proteins.</text>
</comment>
<dbReference type="InterPro" id="IPR002553">
    <property type="entry name" value="Clathrin/coatomer_adapt-like_N"/>
</dbReference>
<reference evidence="15 16" key="1">
    <citation type="journal article" date="2018" name="MBio">
        <title>Comparative Genomics Reveals the Core Gene Toolbox for the Fungus-Insect Symbiosis.</title>
        <authorList>
            <person name="Wang Y."/>
            <person name="Stata M."/>
            <person name="Wang W."/>
            <person name="Stajich J.E."/>
            <person name="White M.M."/>
            <person name="Moncalvo J.M."/>
        </authorList>
    </citation>
    <scope>NUCLEOTIDE SEQUENCE [LARGE SCALE GENOMIC DNA]</scope>
    <source>
        <strain evidence="15 16">AUS-77-4</strain>
    </source>
</reference>
<feature type="domain" description="Coatomer beta subunit C-terminal" evidence="13">
    <location>
        <begin position="672"/>
        <end position="805"/>
    </location>
</feature>
<dbReference type="Proteomes" id="UP000245699">
    <property type="component" value="Unassembled WGS sequence"/>
</dbReference>
<keyword evidence="7 10" id="KW-0333">Golgi apparatus</keyword>
<keyword evidence="8 10" id="KW-0472">Membrane</keyword>
<dbReference type="Pfam" id="PF01602">
    <property type="entry name" value="Adaptin_N"/>
    <property type="match status" value="1"/>
</dbReference>
<sequence length="962" mass="107931">MTQENCYSLVEPRGDLEFSNMQTLKRDLERGTDEIKYDALKKIIMGSLNGQKFDALFMLIIRFVMPTKNKKLKKLLLFYWEVCPKYDENGKLKQEAILICNALLNDINHPNEYIRGATLRFLCHIKDQELLEPLLGPVRECLEHRHAYVRRNAVLAIHSIYKNHSHLIPDSPDLILSFLVAEPDVMCKRNALVMLTDTSPNTAINWLMDSIYLVEGFESSLKLAVIDLIRKAVKTNPKDKPKFIRVVFELLSSESSSVKFEAADTLVTLTNNAAAIKAAGMSLIQLISKESDNNIKLIVLEKLDILRRKYEGLLDDLVMDLLQALVNSDLEVKRKCLSIVMELTIQRNVDEVIGSLKAELKKTFDTDFEKAADYRVLLVQTIHSCAVSFPEVASGVVKLFLSSISEFSKSSAADAISFVREVVEKFPLLRFEIMKELLDTFPEIKSSDAMQQALWILGEYSTDIQTIRLTFERIFDAVGELPILAQEEREAAESLSGNTEEENVSNVTHASSARRILPDGTYATESSLISSKPSAKPNLSNKPPIRALLFEGQYYVGTVLSNTLVKLVLRFKQLNGPEAELNELNAKALLIMIGVIRVGQSSFVSISIDEDSYDRILACIRALEYRDEDISDLSEVFLDESHSAFSRLVNQRREIEAKSKNYSKKESIGSFDSPIEFRLLAQKHDGFADDDGDFTNNNTSDVSTGGNIVTKLDNIVQMTGFSDPVYAEAYLIMHQYDITLDILVVNQTSHTLRDVSIDFSMLGDLKLVEKPRPYNMSPRSFSSIKAAIKVSSAETGVIFGSLSYEGPGVSESHNIIFNDINIDIMEYIRPSYCDDTKFFSMWSEFEWENKINVTTKITDLRVYLDKLLESTNMACLTPESALMGDCGFLSANLYAKSIFGEDALMNISLEKVDDESTVTGHIRIRSKSQGIALSLGDKITAFQTAASAPKVEQLTSEEVAVN</sequence>